<evidence type="ECO:0000313" key="4">
    <source>
        <dbReference type="Proteomes" id="UP000308133"/>
    </source>
</evidence>
<accession>A0A4V6DUE8</accession>
<evidence type="ECO:0000313" key="3">
    <source>
        <dbReference type="EMBL" id="TKX24332.1"/>
    </source>
</evidence>
<dbReference type="Proteomes" id="UP000308133">
    <property type="component" value="Unassembled WGS sequence"/>
</dbReference>
<feature type="region of interest" description="Disordered" evidence="2">
    <location>
        <begin position="187"/>
        <end position="289"/>
    </location>
</feature>
<evidence type="ECO:0000256" key="2">
    <source>
        <dbReference type="SAM" id="MobiDB-lite"/>
    </source>
</evidence>
<feature type="compositionally biased region" description="Polar residues" evidence="2">
    <location>
        <begin position="267"/>
        <end position="289"/>
    </location>
</feature>
<keyword evidence="1" id="KW-0175">Coiled coil</keyword>
<reference evidence="3 4" key="1">
    <citation type="submission" date="2018-02" db="EMBL/GenBank/DDBJ databases">
        <title>Draft genome sequences of Elsinoe sp., causing black scab on jojoba.</title>
        <authorList>
            <person name="Stodart B."/>
            <person name="Jeffress S."/>
            <person name="Ash G."/>
            <person name="Arun Chinnappa K."/>
        </authorList>
    </citation>
    <scope>NUCLEOTIDE SEQUENCE [LARGE SCALE GENOMIC DNA]</scope>
    <source>
        <strain evidence="3 4">Hillstone_2</strain>
    </source>
</reference>
<comment type="caution">
    <text evidence="3">The sequence shown here is derived from an EMBL/GenBank/DDBJ whole genome shotgun (WGS) entry which is preliminary data.</text>
</comment>
<gene>
    <name evidence="3" type="ORF">C1H76_3437</name>
</gene>
<organism evidence="3 4">
    <name type="scientific">Elsinoe australis</name>
    <dbReference type="NCBI Taxonomy" id="40998"/>
    <lineage>
        <taxon>Eukaryota</taxon>
        <taxon>Fungi</taxon>
        <taxon>Dikarya</taxon>
        <taxon>Ascomycota</taxon>
        <taxon>Pezizomycotina</taxon>
        <taxon>Dothideomycetes</taxon>
        <taxon>Dothideomycetidae</taxon>
        <taxon>Myriangiales</taxon>
        <taxon>Elsinoaceae</taxon>
        <taxon>Elsinoe</taxon>
    </lineage>
</organism>
<name>A0A4V6DUE8_9PEZI</name>
<dbReference type="AlphaFoldDB" id="A0A4V6DUE8"/>
<proteinExistence type="predicted"/>
<feature type="coiled-coil region" evidence="1">
    <location>
        <begin position="103"/>
        <end position="130"/>
    </location>
</feature>
<feature type="compositionally biased region" description="Polar residues" evidence="2">
    <location>
        <begin position="244"/>
        <end position="257"/>
    </location>
</feature>
<protein>
    <submittedName>
        <fullName evidence="3">Uncharacterized protein</fullName>
    </submittedName>
</protein>
<evidence type="ECO:0000256" key="1">
    <source>
        <dbReference type="SAM" id="Coils"/>
    </source>
</evidence>
<feature type="compositionally biased region" description="Polar residues" evidence="2">
    <location>
        <begin position="213"/>
        <end position="226"/>
    </location>
</feature>
<sequence length="289" mass="32278">MTEANNTGLALSSRGATYKGILEAAIDLFEAGNVDESERRCRLLLSYPDLGDWHAANCHLILSYGQDNFVKHAEQAVDLFENLYTVRSGGSWDQYSQPSEASLRTQQRMLNAARASLDRARQDETDLRADFNRKMEDYKAYHGNYPSDEQLVQAHWKRHFKGTIEHLEKNDAEMDEYMHGRSEAEPVTFDGYEDDNTSEIAKDDQPEPAAGDQTPSASASGEGNLSTEDDDDLDFPYLPLSPPESQVQQGSLSQDTQLPERIPGDWNDTSDGPVQTGSDDYNTPVQSSQ</sequence>
<dbReference type="EMBL" id="PTQR01000042">
    <property type="protein sequence ID" value="TKX24332.1"/>
    <property type="molecule type" value="Genomic_DNA"/>
</dbReference>